<feature type="compositionally biased region" description="Polar residues" evidence="1">
    <location>
        <begin position="123"/>
        <end position="133"/>
    </location>
</feature>
<evidence type="ECO:0000313" key="3">
    <source>
        <dbReference type="Proteomes" id="UP001159363"/>
    </source>
</evidence>
<accession>A0ABQ9G647</accession>
<organism evidence="2 3">
    <name type="scientific">Dryococelus australis</name>
    <dbReference type="NCBI Taxonomy" id="614101"/>
    <lineage>
        <taxon>Eukaryota</taxon>
        <taxon>Metazoa</taxon>
        <taxon>Ecdysozoa</taxon>
        <taxon>Arthropoda</taxon>
        <taxon>Hexapoda</taxon>
        <taxon>Insecta</taxon>
        <taxon>Pterygota</taxon>
        <taxon>Neoptera</taxon>
        <taxon>Polyneoptera</taxon>
        <taxon>Phasmatodea</taxon>
        <taxon>Verophasmatodea</taxon>
        <taxon>Anareolatae</taxon>
        <taxon>Phasmatidae</taxon>
        <taxon>Eurycanthinae</taxon>
        <taxon>Dryococelus</taxon>
    </lineage>
</organism>
<gene>
    <name evidence="2" type="ORF">PR048_031730</name>
</gene>
<dbReference type="EMBL" id="JARBHB010000015">
    <property type="protein sequence ID" value="KAJ8867921.1"/>
    <property type="molecule type" value="Genomic_DNA"/>
</dbReference>
<sequence length="593" mass="66032">MDNYTKETTHRIRAPSMYYCYAEDHHITTRPPMARHRSGVREALGSNLGQTGFNPRPGHRIFASGICAGQCRWLAGFLGDLLFPPPLHSGAAQYSLQSPPSALKTSLAGRHERSKVSTRRTRNGSQVPQSSASHLAARASVSRLCRQTLRDTRQSLPFVNITRPDHKVKKNVEPQNGLRRASNFNAKYRPNDIKPEANHTTRKTLPSKPHVWLGWKCFSGSDVSTSDVLNSAVEHITRADSEPRDIFPTITLRVLFSRGLQHGKLSESHDCEKTDKSNSIVAKIAKSPQAHLLAVEYLSSLRSRRRCTQLPGLAEHCSKRNNSVLGSSDVLFETRSSTDDWSFPSRIYEPRPKNVDIPVEIIPRSGQHGAWLPLENVGVFTSWFVNLVILAAGYRTSTPAYVPAWLEYSPPTLANPVRFPAGAASGLSHVGIVSDDVVGRRVFSGISRFPSPCIPALLHIRLASPSSALKISMLRVAQISPLQSYRLFTCAGSSEHWHSVERFFRCSYPLSRFQSTAASLISLLTHPSARPEQQREQRFRIGEYTVVKYRGGSITGACQFSNWLRVVRECGMVSQWLLLRAKDSVLFGLPPVE</sequence>
<evidence type="ECO:0000256" key="1">
    <source>
        <dbReference type="SAM" id="MobiDB-lite"/>
    </source>
</evidence>
<keyword evidence="3" id="KW-1185">Reference proteome</keyword>
<dbReference type="Proteomes" id="UP001159363">
    <property type="component" value="Chromosome 14"/>
</dbReference>
<name>A0ABQ9G647_9NEOP</name>
<proteinExistence type="predicted"/>
<reference evidence="2 3" key="1">
    <citation type="submission" date="2023-02" db="EMBL/GenBank/DDBJ databases">
        <title>LHISI_Scaffold_Assembly.</title>
        <authorList>
            <person name="Stuart O.P."/>
            <person name="Cleave R."/>
            <person name="Magrath M.J.L."/>
            <person name="Mikheyev A.S."/>
        </authorList>
    </citation>
    <scope>NUCLEOTIDE SEQUENCE [LARGE SCALE GENOMIC DNA]</scope>
    <source>
        <strain evidence="2">Daus_M_001</strain>
        <tissue evidence="2">Leg muscle</tissue>
    </source>
</reference>
<comment type="caution">
    <text evidence="2">The sequence shown here is derived from an EMBL/GenBank/DDBJ whole genome shotgun (WGS) entry which is preliminary data.</text>
</comment>
<feature type="region of interest" description="Disordered" evidence="1">
    <location>
        <begin position="101"/>
        <end position="135"/>
    </location>
</feature>
<evidence type="ECO:0000313" key="2">
    <source>
        <dbReference type="EMBL" id="KAJ8867921.1"/>
    </source>
</evidence>
<protein>
    <submittedName>
        <fullName evidence="2">Uncharacterized protein</fullName>
    </submittedName>
</protein>